<dbReference type="SUPFAM" id="SSF56219">
    <property type="entry name" value="DNase I-like"/>
    <property type="match status" value="1"/>
</dbReference>
<reference evidence="2" key="2">
    <citation type="submission" date="2025-08" db="UniProtKB">
        <authorList>
            <consortium name="RefSeq"/>
        </authorList>
    </citation>
    <scope>IDENTIFICATION</scope>
    <source>
        <tissue evidence="2">Leaf</tissue>
    </source>
</reference>
<evidence type="ECO:0000313" key="1">
    <source>
        <dbReference type="Proteomes" id="UP000189701"/>
    </source>
</evidence>
<sequence length="409" mass="48727">MWDGRIWKGEVCCTGAHTITCKFSSKIQEYTWHLSAMYAPNDRRKREEVWWELAGARGLFNGPWVVCEDFNAVRYPSEKKNCSRITRAMMEFSSFIEDMELVDLQLAGGDYTWRKGDKHVIAARLDRFLISVEWNENFRNIKQQLMLRVTSDHSPLMLQCGSWEPVKSYFKFENWWLQTEGFKDRVEDCWKSFICEGRPDYILAFKLKALKAKLKEWSKTMQGNLALRKASVLNQQPVKSYFKFENWWLQTEGFKDRVEDCWKSFICEGRPDYILAFKLKALKAKLKEWSKTMQGNLALRKASVLNQLAELEEVHEQMSLTEEEIYTKTSLSMEFEEIQEEIAWRQRSRALWLKEGDRNTKYFHRTANAHKRYNNIDQLTVEGETLQCPEDIKREIIRFYKKLYTEEED</sequence>
<accession>A0A1U7WWX0</accession>
<name>A0A1U7WWX0_NICSY</name>
<evidence type="ECO:0000313" key="2">
    <source>
        <dbReference type="RefSeq" id="XP_009781801.1"/>
    </source>
</evidence>
<gene>
    <name evidence="2" type="primary">LOC104230638</name>
</gene>
<dbReference type="RefSeq" id="XP_009781801.1">
    <property type="nucleotide sequence ID" value="XM_009783499.1"/>
</dbReference>
<dbReference type="PANTHER" id="PTHR33710:SF71">
    <property type="entry name" value="ENDONUCLEASE_EXONUCLEASE_PHOSPHATASE DOMAIN-CONTAINING PROTEIN"/>
    <property type="match status" value="1"/>
</dbReference>
<dbReference type="AlphaFoldDB" id="A0A1U7WWX0"/>
<reference evidence="1" key="1">
    <citation type="journal article" date="2013" name="Genome Biol.">
        <title>Reference genomes and transcriptomes of Nicotiana sylvestris and Nicotiana tomentosiformis.</title>
        <authorList>
            <person name="Sierro N."/>
            <person name="Battey J.N."/>
            <person name="Ouadi S."/>
            <person name="Bovet L."/>
            <person name="Goepfert S."/>
            <person name="Bakaher N."/>
            <person name="Peitsch M.C."/>
            <person name="Ivanov N.V."/>
        </authorList>
    </citation>
    <scope>NUCLEOTIDE SEQUENCE [LARGE SCALE GENOMIC DNA]</scope>
</reference>
<organism evidence="1 2">
    <name type="scientific">Nicotiana sylvestris</name>
    <name type="common">Wood tobacco</name>
    <name type="synonym">South American tobacco</name>
    <dbReference type="NCBI Taxonomy" id="4096"/>
    <lineage>
        <taxon>Eukaryota</taxon>
        <taxon>Viridiplantae</taxon>
        <taxon>Streptophyta</taxon>
        <taxon>Embryophyta</taxon>
        <taxon>Tracheophyta</taxon>
        <taxon>Spermatophyta</taxon>
        <taxon>Magnoliopsida</taxon>
        <taxon>eudicotyledons</taxon>
        <taxon>Gunneridae</taxon>
        <taxon>Pentapetalae</taxon>
        <taxon>asterids</taxon>
        <taxon>lamiids</taxon>
        <taxon>Solanales</taxon>
        <taxon>Solanaceae</taxon>
        <taxon>Nicotianoideae</taxon>
        <taxon>Nicotianeae</taxon>
        <taxon>Nicotiana</taxon>
    </lineage>
</organism>
<dbReference type="PANTHER" id="PTHR33710">
    <property type="entry name" value="BNAC02G09200D PROTEIN"/>
    <property type="match status" value="1"/>
</dbReference>
<dbReference type="Gene3D" id="3.60.10.10">
    <property type="entry name" value="Endonuclease/exonuclease/phosphatase"/>
    <property type="match status" value="1"/>
</dbReference>
<dbReference type="InterPro" id="IPR036691">
    <property type="entry name" value="Endo/exonu/phosph_ase_sf"/>
</dbReference>
<dbReference type="Proteomes" id="UP000189701">
    <property type="component" value="Unplaced"/>
</dbReference>
<protein>
    <submittedName>
        <fullName evidence="2">Uncharacterized protein LOC104230638 isoform X2</fullName>
    </submittedName>
</protein>
<keyword evidence="1" id="KW-1185">Reference proteome</keyword>
<proteinExistence type="predicted"/>